<sequence length="31" mass="3282">MDGSSRRVQPLSRDIADGPQGHDRTARAAGC</sequence>
<feature type="compositionally biased region" description="Basic and acidic residues" evidence="1">
    <location>
        <begin position="14"/>
        <end position="31"/>
    </location>
</feature>
<reference evidence="3" key="1">
    <citation type="submission" date="2018-08" db="EMBL/GenBank/DDBJ databases">
        <authorList>
            <person name="Rodrigo-Torres L."/>
            <person name="Arahal R. D."/>
            <person name="Lucena T."/>
        </authorList>
    </citation>
    <scope>NUCLEOTIDE SEQUENCE [LARGE SCALE GENOMIC DNA]</scope>
    <source>
        <strain evidence="3">CECT 7235</strain>
    </source>
</reference>
<protein>
    <submittedName>
        <fullName evidence="2">Uncharacterized protein</fullName>
    </submittedName>
</protein>
<gene>
    <name evidence="2" type="ORF">ROE7235_01269</name>
</gene>
<evidence type="ECO:0000256" key="1">
    <source>
        <dbReference type="SAM" id="MobiDB-lite"/>
    </source>
</evidence>
<accession>A0A3B0M761</accession>
<feature type="region of interest" description="Disordered" evidence="1">
    <location>
        <begin position="1"/>
        <end position="31"/>
    </location>
</feature>
<dbReference type="AlphaFoldDB" id="A0A3B0M761"/>
<dbReference type="EMBL" id="UIHC01000009">
    <property type="protein sequence ID" value="SUZ31523.1"/>
    <property type="molecule type" value="Genomic_DNA"/>
</dbReference>
<dbReference type="Proteomes" id="UP000272908">
    <property type="component" value="Unassembled WGS sequence"/>
</dbReference>
<evidence type="ECO:0000313" key="3">
    <source>
        <dbReference type="Proteomes" id="UP000272908"/>
    </source>
</evidence>
<organism evidence="2 3">
    <name type="scientific">Roseinatronobacter ekhonensis</name>
    <dbReference type="NCBI Taxonomy" id="254356"/>
    <lineage>
        <taxon>Bacteria</taxon>
        <taxon>Pseudomonadati</taxon>
        <taxon>Pseudomonadota</taxon>
        <taxon>Alphaproteobacteria</taxon>
        <taxon>Rhodobacterales</taxon>
        <taxon>Paracoccaceae</taxon>
        <taxon>Roseinatronobacter</taxon>
    </lineage>
</organism>
<keyword evidence="3" id="KW-1185">Reference proteome</keyword>
<proteinExistence type="predicted"/>
<evidence type="ECO:0000313" key="2">
    <source>
        <dbReference type="EMBL" id="SUZ31523.1"/>
    </source>
</evidence>
<name>A0A3B0M761_9RHOB</name>